<evidence type="ECO:0000313" key="3">
    <source>
        <dbReference type="Proteomes" id="UP000045545"/>
    </source>
</evidence>
<name>A0A0E4C9R9_9FIRM</name>
<keyword evidence="1" id="KW-0812">Transmembrane</keyword>
<proteinExistence type="predicted"/>
<evidence type="ECO:0000256" key="1">
    <source>
        <dbReference type="SAM" id="Phobius"/>
    </source>
</evidence>
<evidence type="ECO:0000313" key="2">
    <source>
        <dbReference type="EMBL" id="CFY10906.1"/>
    </source>
</evidence>
<dbReference type="AlphaFoldDB" id="A0A0E4C9R9"/>
<gene>
    <name evidence="2" type="ORF">2762</name>
</gene>
<dbReference type="Proteomes" id="UP000045545">
    <property type="component" value="Unassembled WGS sequence"/>
</dbReference>
<dbReference type="NCBIfam" id="TIGR04223">
    <property type="entry name" value="quorum_AgrD"/>
    <property type="match status" value="1"/>
</dbReference>
<reference evidence="2 3" key="1">
    <citation type="submission" date="2015-03" db="EMBL/GenBank/DDBJ databases">
        <authorList>
            <person name="Murphy D."/>
        </authorList>
    </citation>
    <scope>NUCLEOTIDE SEQUENCE [LARGE SCALE GENOMIC DNA]</scope>
    <source>
        <strain evidence="2 3">OL-4</strain>
    </source>
</reference>
<dbReference type="EMBL" id="CGIH01000053">
    <property type="protein sequence ID" value="CFY10906.1"/>
    <property type="molecule type" value="Genomic_DNA"/>
</dbReference>
<dbReference type="OrthoDB" id="1957286at2"/>
<accession>A0A0E4C9R9</accession>
<dbReference type="InterPro" id="IPR009229">
    <property type="entry name" value="AgrD"/>
</dbReference>
<keyword evidence="1" id="KW-0472">Membrane</keyword>
<feature type="transmembrane region" description="Helical" evidence="1">
    <location>
        <begin position="12"/>
        <end position="38"/>
    </location>
</feature>
<keyword evidence="3" id="KW-1185">Reference proteome</keyword>
<sequence>MLKNIFNNSKRFILVNLALMLTFIAHSGVSSISIWTVYEPNIPECLQRQDD</sequence>
<dbReference type="RefSeq" id="WP_084691622.1">
    <property type="nucleotide sequence ID" value="NZ_CGIH01000053.1"/>
</dbReference>
<keyword evidence="1" id="KW-1133">Transmembrane helix</keyword>
<organism evidence="2 3">
    <name type="scientific">Syntrophomonas zehnderi OL-4</name>
    <dbReference type="NCBI Taxonomy" id="690567"/>
    <lineage>
        <taxon>Bacteria</taxon>
        <taxon>Bacillati</taxon>
        <taxon>Bacillota</taxon>
        <taxon>Clostridia</taxon>
        <taxon>Eubacteriales</taxon>
        <taxon>Syntrophomonadaceae</taxon>
        <taxon>Syntrophomonas</taxon>
    </lineage>
</organism>
<protein>
    <submittedName>
        <fullName evidence="2">Staphylococcal AgrD</fullName>
    </submittedName>
</protein>
<dbReference type="STRING" id="690567.2762"/>